<dbReference type="GO" id="GO:0005730">
    <property type="term" value="C:nucleolus"/>
    <property type="evidence" value="ECO:0007669"/>
    <property type="project" value="UniProtKB-SubCell"/>
</dbReference>
<keyword evidence="7 10" id="KW-0175">Coiled coil</keyword>
<name>A0A9D5H1G6_9LILI</name>
<sequence>MEVRTKEKELKRAYKERMNELKEEIRQNKVEKRKRVERVKKKKENILRVGMKLQKITNPKTLTKIAKLKQKKLLKGSVGECGGARKREMRD</sequence>
<keyword evidence="5" id="KW-0597">Phosphoprotein</keyword>
<reference evidence="11 12" key="1">
    <citation type="journal article" date="2022" name="Hortic Res">
        <title>The genome of Dioscorea zingiberensis sheds light on the biosynthesis, origin and evolution of the medicinally important diosgenin saponins.</title>
        <authorList>
            <person name="Li Y."/>
            <person name="Tan C."/>
            <person name="Li Z."/>
            <person name="Guo J."/>
            <person name="Li S."/>
            <person name="Chen X."/>
            <person name="Wang C."/>
            <person name="Dai X."/>
            <person name="Yang H."/>
            <person name="Song W."/>
            <person name="Hou L."/>
            <person name="Xu J."/>
            <person name="Tong Z."/>
            <person name="Xu A."/>
            <person name="Yuan X."/>
            <person name="Wang W."/>
            <person name="Yang Q."/>
            <person name="Chen L."/>
            <person name="Sun Z."/>
            <person name="Wang K."/>
            <person name="Pan B."/>
            <person name="Chen J."/>
            <person name="Bao Y."/>
            <person name="Liu F."/>
            <person name="Qi X."/>
            <person name="Gang D.R."/>
            <person name="Wen J."/>
            <person name="Li J."/>
        </authorList>
    </citation>
    <scope>NUCLEOTIDE SEQUENCE [LARGE SCALE GENOMIC DNA]</scope>
    <source>
        <strain evidence="11">Dzin_1.0</strain>
    </source>
</reference>
<keyword evidence="6" id="KW-0164">Citrullination</keyword>
<evidence type="ECO:0000256" key="2">
    <source>
        <dbReference type="ARBA" id="ARBA00004604"/>
    </source>
</evidence>
<protein>
    <recommendedName>
        <fullName evidence="3">Coiled-coil domain-containing protein 86</fullName>
    </recommendedName>
</protein>
<comment type="subcellular location">
    <subcellularLocation>
        <location evidence="1">Chromosome</location>
    </subcellularLocation>
    <subcellularLocation>
        <location evidence="2">Nucleus</location>
        <location evidence="2">Nucleolus</location>
    </subcellularLocation>
</comment>
<dbReference type="InterPro" id="IPR026570">
    <property type="entry name" value="CCDC86"/>
</dbReference>
<keyword evidence="12" id="KW-1185">Reference proteome</keyword>
<evidence type="ECO:0000256" key="6">
    <source>
        <dbReference type="ARBA" id="ARBA00022934"/>
    </source>
</evidence>
<gene>
    <name evidence="11" type="ORF">J5N97_000551</name>
</gene>
<evidence type="ECO:0000256" key="9">
    <source>
        <dbReference type="ARBA" id="ARBA00093307"/>
    </source>
</evidence>
<accession>A0A9D5H1G6</accession>
<comment type="caution">
    <text evidence="11">The sequence shown here is derived from an EMBL/GenBank/DDBJ whole genome shotgun (WGS) entry which is preliminary data.</text>
</comment>
<feature type="coiled-coil region" evidence="10">
    <location>
        <begin position="3"/>
        <end position="42"/>
    </location>
</feature>
<keyword evidence="4" id="KW-0158">Chromosome</keyword>
<dbReference type="AlphaFoldDB" id="A0A9D5H1G6"/>
<evidence type="ECO:0000256" key="8">
    <source>
        <dbReference type="ARBA" id="ARBA00023242"/>
    </source>
</evidence>
<evidence type="ECO:0000256" key="1">
    <source>
        <dbReference type="ARBA" id="ARBA00004286"/>
    </source>
</evidence>
<evidence type="ECO:0000256" key="4">
    <source>
        <dbReference type="ARBA" id="ARBA00022454"/>
    </source>
</evidence>
<evidence type="ECO:0000313" key="12">
    <source>
        <dbReference type="Proteomes" id="UP001085076"/>
    </source>
</evidence>
<organism evidence="11 12">
    <name type="scientific">Dioscorea zingiberensis</name>
    <dbReference type="NCBI Taxonomy" id="325984"/>
    <lineage>
        <taxon>Eukaryota</taxon>
        <taxon>Viridiplantae</taxon>
        <taxon>Streptophyta</taxon>
        <taxon>Embryophyta</taxon>
        <taxon>Tracheophyta</taxon>
        <taxon>Spermatophyta</taxon>
        <taxon>Magnoliopsida</taxon>
        <taxon>Liliopsida</taxon>
        <taxon>Dioscoreales</taxon>
        <taxon>Dioscoreaceae</taxon>
        <taxon>Dioscorea</taxon>
    </lineage>
</organism>
<evidence type="ECO:0000256" key="7">
    <source>
        <dbReference type="ARBA" id="ARBA00023054"/>
    </source>
</evidence>
<dbReference type="PANTHER" id="PTHR13557">
    <property type="entry name" value="COILED-COIL DOMAIN-CONTAINING PROTEIN 86"/>
    <property type="match status" value="1"/>
</dbReference>
<keyword evidence="8" id="KW-0539">Nucleus</keyword>
<evidence type="ECO:0000256" key="5">
    <source>
        <dbReference type="ARBA" id="ARBA00022553"/>
    </source>
</evidence>
<evidence type="ECO:0000256" key="3">
    <source>
        <dbReference type="ARBA" id="ARBA00016738"/>
    </source>
</evidence>
<proteinExistence type="predicted"/>
<evidence type="ECO:0000313" key="11">
    <source>
        <dbReference type="EMBL" id="KAJ0959762.1"/>
    </source>
</evidence>
<dbReference type="Proteomes" id="UP001085076">
    <property type="component" value="Unassembled WGS sequence"/>
</dbReference>
<dbReference type="PANTHER" id="PTHR13557:SF1">
    <property type="entry name" value="COILED-COIL DOMAIN-CONTAINING PROTEIN 86"/>
    <property type="match status" value="1"/>
</dbReference>
<dbReference type="GO" id="GO:0005694">
    <property type="term" value="C:chromosome"/>
    <property type="evidence" value="ECO:0007669"/>
    <property type="project" value="UniProtKB-SubCell"/>
</dbReference>
<evidence type="ECO:0000256" key="10">
    <source>
        <dbReference type="SAM" id="Coils"/>
    </source>
</evidence>
<dbReference type="EMBL" id="JAGGNH010000169">
    <property type="protein sequence ID" value="KAJ0959762.1"/>
    <property type="molecule type" value="Genomic_DNA"/>
</dbReference>
<comment type="function">
    <text evidence="9">Required for proper chromosome segregation during mitosis and error-free mitotic progression.</text>
</comment>